<feature type="domain" description="Peptidase S1" evidence="10">
    <location>
        <begin position="38"/>
        <end position="264"/>
    </location>
</feature>
<evidence type="ECO:0000256" key="8">
    <source>
        <dbReference type="RuleBase" id="RU363034"/>
    </source>
</evidence>
<dbReference type="Proteomes" id="UP001219934">
    <property type="component" value="Unassembled WGS sequence"/>
</dbReference>
<evidence type="ECO:0000256" key="2">
    <source>
        <dbReference type="ARBA" id="ARBA00022729"/>
    </source>
</evidence>
<evidence type="ECO:0000256" key="4">
    <source>
        <dbReference type="ARBA" id="ARBA00022825"/>
    </source>
</evidence>
<dbReference type="InterPro" id="IPR009003">
    <property type="entry name" value="Peptidase_S1_PA"/>
</dbReference>
<evidence type="ECO:0000256" key="3">
    <source>
        <dbReference type="ARBA" id="ARBA00022801"/>
    </source>
</evidence>
<evidence type="ECO:0000256" key="1">
    <source>
        <dbReference type="ARBA" id="ARBA00022670"/>
    </source>
</evidence>
<protein>
    <recommendedName>
        <fullName evidence="10">Peptidase S1 domain-containing protein</fullName>
    </recommendedName>
</protein>
<dbReference type="Gene3D" id="2.40.10.10">
    <property type="entry name" value="Trypsin-like serine proteases"/>
    <property type="match status" value="4"/>
</dbReference>
<dbReference type="PANTHER" id="PTHR24253:SF144">
    <property type="entry name" value="CHYMOTRYPSIN-LIKE PROTEASE CTRL-1-RELATED"/>
    <property type="match status" value="1"/>
</dbReference>
<dbReference type="SMART" id="SM00020">
    <property type="entry name" value="Tryp_SPc"/>
    <property type="match status" value="3"/>
</dbReference>
<dbReference type="FunFam" id="2.40.10.10:FF:000024">
    <property type="entry name" value="Serine protease 53"/>
    <property type="match status" value="1"/>
</dbReference>
<name>A0AAD6FVL7_9TELE</name>
<evidence type="ECO:0000256" key="5">
    <source>
        <dbReference type="ARBA" id="ARBA00023157"/>
    </source>
</evidence>
<dbReference type="Pfam" id="PF00089">
    <property type="entry name" value="Trypsin"/>
    <property type="match status" value="3"/>
</dbReference>
<dbReference type="PROSITE" id="PS50240">
    <property type="entry name" value="TRYPSIN_DOM"/>
    <property type="match status" value="3"/>
</dbReference>
<dbReference type="PRINTS" id="PR00722">
    <property type="entry name" value="CHYMOTRYPSIN"/>
</dbReference>
<dbReference type="InterPro" id="IPR001254">
    <property type="entry name" value="Trypsin_dom"/>
</dbReference>
<keyword evidence="4 8" id="KW-0720">Serine protease</keyword>
<dbReference type="InterPro" id="IPR043504">
    <property type="entry name" value="Peptidase_S1_PA_chymotrypsin"/>
</dbReference>
<dbReference type="InterPro" id="IPR001314">
    <property type="entry name" value="Peptidase_S1A"/>
</dbReference>
<evidence type="ECO:0000259" key="10">
    <source>
        <dbReference type="PROSITE" id="PS50240"/>
    </source>
</evidence>
<dbReference type="PROSITE" id="PS00135">
    <property type="entry name" value="TRYPSIN_SER"/>
    <property type="match status" value="1"/>
</dbReference>
<reference evidence="11" key="1">
    <citation type="submission" date="2022-11" db="EMBL/GenBank/DDBJ databases">
        <title>Chromosome-level genome of Pogonophryne albipinna.</title>
        <authorList>
            <person name="Jo E."/>
        </authorList>
    </citation>
    <scope>NUCLEOTIDE SEQUENCE</scope>
    <source>
        <strain evidence="11">SGF0006</strain>
        <tissue evidence="11">Muscle</tissue>
    </source>
</reference>
<feature type="domain" description="Peptidase S1" evidence="10">
    <location>
        <begin position="534"/>
        <end position="746"/>
    </location>
</feature>
<evidence type="ECO:0000313" key="12">
    <source>
        <dbReference type="Proteomes" id="UP001219934"/>
    </source>
</evidence>
<dbReference type="InterPro" id="IPR033116">
    <property type="entry name" value="TRYPSIN_SER"/>
</dbReference>
<evidence type="ECO:0000256" key="7">
    <source>
        <dbReference type="ARBA" id="ARBA00024195"/>
    </source>
</evidence>
<keyword evidence="1 8" id="KW-0645">Protease</keyword>
<dbReference type="PANTHER" id="PTHR24253">
    <property type="entry name" value="TRANSMEMBRANE PROTEASE SERINE"/>
    <property type="match status" value="1"/>
</dbReference>
<dbReference type="InterPro" id="IPR018114">
    <property type="entry name" value="TRYPSIN_HIS"/>
</dbReference>
<evidence type="ECO:0000256" key="9">
    <source>
        <dbReference type="SAM" id="SignalP"/>
    </source>
</evidence>
<keyword evidence="2 9" id="KW-0732">Signal</keyword>
<gene>
    <name evidence="11" type="ORF">JOQ06_020516</name>
</gene>
<accession>A0AAD6FVL7</accession>
<dbReference type="PROSITE" id="PS00134">
    <property type="entry name" value="TRYPSIN_HIS"/>
    <property type="match status" value="1"/>
</dbReference>
<evidence type="ECO:0000313" key="11">
    <source>
        <dbReference type="EMBL" id="KAJ4948996.1"/>
    </source>
</evidence>
<feature type="signal peptide" evidence="9">
    <location>
        <begin position="1"/>
        <end position="23"/>
    </location>
</feature>
<keyword evidence="6" id="KW-0325">Glycoprotein</keyword>
<comment type="caution">
    <text evidence="11">The sequence shown here is derived from an EMBL/GenBank/DDBJ whole genome shotgun (WGS) entry which is preliminary data.</text>
</comment>
<feature type="chain" id="PRO_5042119637" description="Peptidase S1 domain-containing protein" evidence="9">
    <location>
        <begin position="24"/>
        <end position="860"/>
    </location>
</feature>
<evidence type="ECO:0000256" key="6">
    <source>
        <dbReference type="ARBA" id="ARBA00023180"/>
    </source>
</evidence>
<dbReference type="SUPFAM" id="SSF50494">
    <property type="entry name" value="Trypsin-like serine proteases"/>
    <property type="match status" value="3"/>
</dbReference>
<dbReference type="GO" id="GO:0006508">
    <property type="term" value="P:proteolysis"/>
    <property type="evidence" value="ECO:0007669"/>
    <property type="project" value="UniProtKB-KW"/>
</dbReference>
<keyword evidence="12" id="KW-1185">Reference proteome</keyword>
<organism evidence="11 12">
    <name type="scientific">Pogonophryne albipinna</name>
    <dbReference type="NCBI Taxonomy" id="1090488"/>
    <lineage>
        <taxon>Eukaryota</taxon>
        <taxon>Metazoa</taxon>
        <taxon>Chordata</taxon>
        <taxon>Craniata</taxon>
        <taxon>Vertebrata</taxon>
        <taxon>Euteleostomi</taxon>
        <taxon>Actinopterygii</taxon>
        <taxon>Neopterygii</taxon>
        <taxon>Teleostei</taxon>
        <taxon>Neoteleostei</taxon>
        <taxon>Acanthomorphata</taxon>
        <taxon>Eupercaria</taxon>
        <taxon>Perciformes</taxon>
        <taxon>Notothenioidei</taxon>
        <taxon>Pogonophryne</taxon>
    </lineage>
</organism>
<keyword evidence="5" id="KW-1015">Disulfide bond</keyword>
<proteinExistence type="inferred from homology"/>
<keyword evidence="3 8" id="KW-0378">Hydrolase</keyword>
<sequence length="860" mass="93275">MSLYQFLCGSAVMIILLSNGCHSQQQPACGRAPNKLRIVGGQNAAAGSWPWIASLQMNGRHHCGGSLISDMWVLTAAHCIPHRNMMVVLGLESMSGPNLNKVSKTIDKIIVHPTYYFFIDNDMALLKLSSPVNFTDYIQPVCLASANSTFYTGVSSWVVGFGDISSGGSNADTLQEVRVPVVGNNECTCDHPYYNRSDNMICAGFRSGGKGLCWGDSGGPMMIKKGSVWVQSGVVSYGGCGVPKFPGVYARVSQYEDWIKNHTGSSKPGFVDYMSQGVDSDLDFDVIHNSRPACGRAPNNLRIVGGQNAAAGSWPWIGSIQVNGSRDMMVVLGLESMSGPNLNKVSKTIDKIIVHPMYYSFNVDNDMALLKLSSPVNFTDYIQPVCLASANSTFYTGVSSWVVGFGANSSGGSNADTLQEVRVPVVGNNECTCYHPCYNRSDNMICAGLRAGGNDSFLGDSGGPMMIKKGSVWVQSGVVSYGGCGVPKFPGVYARVSQYEDWIKNHTGSSKPGFVDYMSQGVDSDLDFDVIHNGGQVSVQEQHYKFFKIPSVSYEKDWFYMSIRNMMVVLGLESMSGPNLNKVSKTIDKIIVHPMYYFFIDNDMALLKLSSPVNFTDYIQPVCLASANSTFYTGVSSWVVGFGANSSGGSNADTLQELRVPVVGNNECTCDHPYYNRSDKMICAGFRSGGKGLCWGDSGGPMMIKKGSVWVQSGVASYAVGCGEPKFPGVYARVSQYEDWIKNHTGSSKPGFVDYMSSGVDSDLNFVCPTIPTPTQHPSLTTQHPYPTTQDTYPTTHYPYPPTQHPYATTHHPYPPTQYPYATTHHPYTTEDGSVFGSGERVISSLGLLLMSLYALVGGI</sequence>
<dbReference type="FunFam" id="2.40.10.10:FF:000002">
    <property type="entry name" value="Transmembrane protease serine"/>
    <property type="match status" value="2"/>
</dbReference>
<feature type="domain" description="Peptidase S1" evidence="10">
    <location>
        <begin position="303"/>
        <end position="508"/>
    </location>
</feature>
<dbReference type="EMBL" id="JAPTMU010000001">
    <property type="protein sequence ID" value="KAJ4948996.1"/>
    <property type="molecule type" value="Genomic_DNA"/>
</dbReference>
<dbReference type="AlphaFoldDB" id="A0AAD6FVL7"/>
<dbReference type="GO" id="GO:0004252">
    <property type="term" value="F:serine-type endopeptidase activity"/>
    <property type="evidence" value="ECO:0007669"/>
    <property type="project" value="InterPro"/>
</dbReference>
<comment type="similarity">
    <text evidence="7">Belongs to the peptidase S1 family. CLIP subfamily.</text>
</comment>
<dbReference type="CDD" id="cd00190">
    <property type="entry name" value="Tryp_SPc"/>
    <property type="match status" value="3"/>
</dbReference>